<keyword evidence="1" id="KW-0472">Membrane</keyword>
<proteinExistence type="predicted"/>
<evidence type="ECO:0000256" key="1">
    <source>
        <dbReference type="SAM" id="Phobius"/>
    </source>
</evidence>
<keyword evidence="1" id="KW-0812">Transmembrane</keyword>
<feature type="transmembrane region" description="Helical" evidence="1">
    <location>
        <begin position="12"/>
        <end position="36"/>
    </location>
</feature>
<keyword evidence="1" id="KW-1133">Transmembrane helix</keyword>
<organism evidence="2 3">
    <name type="scientific">Alkaliphilus oremlandii (strain OhILAs)</name>
    <name type="common">Clostridium oremlandii (strain OhILAs)</name>
    <dbReference type="NCBI Taxonomy" id="350688"/>
    <lineage>
        <taxon>Bacteria</taxon>
        <taxon>Bacillati</taxon>
        <taxon>Bacillota</taxon>
        <taxon>Clostridia</taxon>
        <taxon>Peptostreptococcales</taxon>
        <taxon>Natronincolaceae</taxon>
        <taxon>Alkaliphilus</taxon>
    </lineage>
</organism>
<sequence>MGDISYTDINGIMELIISGNSIPWIILVVLTSLWLFKEIRIFHLKNMDIEIERRGQVLKVYGNLEFNILRYLETEEKEILNSLHEAISNSYSFLSRNIFKKCEEYYNNRSKDKLEELLVLLREEISSIHHEQSEKIDAGKKYAIDYYMQYLDSFFIPGVMTVVAIVQTLFGIYLGLEMIHPQIEWYQKLWTILRFISANVLILLAYSLLNVISNKNLEIELKNWFYIIFAIVSFFLTLYMDYLSIIYFAFLIYFVFFKFKKMIKHRC</sequence>
<dbReference type="KEGG" id="aoe:Clos_1864"/>
<gene>
    <name evidence="2" type="ordered locus">Clos_1864</name>
</gene>
<feature type="transmembrane region" description="Helical" evidence="1">
    <location>
        <begin position="224"/>
        <end position="256"/>
    </location>
</feature>
<accession>A8MHX2</accession>
<feature type="transmembrane region" description="Helical" evidence="1">
    <location>
        <begin position="188"/>
        <end position="212"/>
    </location>
</feature>
<dbReference type="Proteomes" id="UP000000269">
    <property type="component" value="Chromosome"/>
</dbReference>
<reference evidence="3" key="1">
    <citation type="submission" date="2007-10" db="EMBL/GenBank/DDBJ databases">
        <title>Complete genome of Alkaliphilus oremlandii OhILAs.</title>
        <authorList>
            <person name="Copeland A."/>
            <person name="Lucas S."/>
            <person name="Lapidus A."/>
            <person name="Barry K."/>
            <person name="Detter J.C."/>
            <person name="Glavina del Rio T."/>
            <person name="Hammon N."/>
            <person name="Israni S."/>
            <person name="Dalin E."/>
            <person name="Tice H."/>
            <person name="Pitluck S."/>
            <person name="Chain P."/>
            <person name="Malfatti S."/>
            <person name="Shin M."/>
            <person name="Vergez L."/>
            <person name="Schmutz J."/>
            <person name="Larimer F."/>
            <person name="Land M."/>
            <person name="Hauser L."/>
            <person name="Kyrpides N."/>
            <person name="Mikhailova N."/>
            <person name="Stolz J.F."/>
            <person name="Dawson A."/>
            <person name="Fisher E."/>
            <person name="Crable B."/>
            <person name="Perera E."/>
            <person name="Lisak J."/>
            <person name="Ranganathan M."/>
            <person name="Basu P."/>
            <person name="Richardson P."/>
        </authorList>
    </citation>
    <scope>NUCLEOTIDE SEQUENCE [LARGE SCALE GENOMIC DNA]</scope>
    <source>
        <strain evidence="3">OhILAs</strain>
    </source>
</reference>
<keyword evidence="3" id="KW-1185">Reference proteome</keyword>
<name>A8MHX2_ALKOO</name>
<protein>
    <submittedName>
        <fullName evidence="2">Uncharacterized protein</fullName>
    </submittedName>
</protein>
<dbReference type="STRING" id="350688.Clos_1864"/>
<dbReference type="AlphaFoldDB" id="A8MHX2"/>
<dbReference type="HOGENOM" id="CLU_1040662_0_0_9"/>
<evidence type="ECO:0000313" key="2">
    <source>
        <dbReference type="EMBL" id="ABW19404.1"/>
    </source>
</evidence>
<dbReference type="EMBL" id="CP000853">
    <property type="protein sequence ID" value="ABW19404.1"/>
    <property type="molecule type" value="Genomic_DNA"/>
</dbReference>
<feature type="transmembrane region" description="Helical" evidence="1">
    <location>
        <begin position="154"/>
        <end position="176"/>
    </location>
</feature>
<evidence type="ECO:0000313" key="3">
    <source>
        <dbReference type="Proteomes" id="UP000000269"/>
    </source>
</evidence>